<dbReference type="Gramene" id="mRNA:HanXRQr2_Chr01g0008911">
    <property type="protein sequence ID" value="CDS:HanXRQr2_Chr01g0008911.1"/>
    <property type="gene ID" value="HanXRQr2_Chr01g0008911"/>
</dbReference>
<dbReference type="Proteomes" id="UP000215914">
    <property type="component" value="Unassembled WGS sequence"/>
</dbReference>
<dbReference type="EMBL" id="MNCJ02000316">
    <property type="protein sequence ID" value="KAF5821023.1"/>
    <property type="molecule type" value="Genomic_DNA"/>
</dbReference>
<keyword evidence="2" id="KW-1185">Reference proteome</keyword>
<name>A0A9K3JSP8_HELAN</name>
<reference evidence="1" key="2">
    <citation type="submission" date="2020-06" db="EMBL/GenBank/DDBJ databases">
        <title>Helianthus annuus Genome sequencing and assembly Release 2.</title>
        <authorList>
            <person name="Gouzy J."/>
            <person name="Langlade N."/>
            <person name="Munos S."/>
        </authorList>
    </citation>
    <scope>NUCLEOTIDE SEQUENCE</scope>
    <source>
        <tissue evidence="1">Leaves</tissue>
    </source>
</reference>
<evidence type="ECO:0000313" key="2">
    <source>
        <dbReference type="Proteomes" id="UP000215914"/>
    </source>
</evidence>
<protein>
    <submittedName>
        <fullName evidence="1">Uncharacterized protein</fullName>
    </submittedName>
</protein>
<comment type="caution">
    <text evidence="1">The sequence shown here is derived from an EMBL/GenBank/DDBJ whole genome shotgun (WGS) entry which is preliminary data.</text>
</comment>
<accession>A0A9K3JSP8</accession>
<dbReference type="AlphaFoldDB" id="A0A9K3JSP8"/>
<evidence type="ECO:0000313" key="1">
    <source>
        <dbReference type="EMBL" id="KAF5821023.1"/>
    </source>
</evidence>
<organism evidence="1 2">
    <name type="scientific">Helianthus annuus</name>
    <name type="common">Common sunflower</name>
    <dbReference type="NCBI Taxonomy" id="4232"/>
    <lineage>
        <taxon>Eukaryota</taxon>
        <taxon>Viridiplantae</taxon>
        <taxon>Streptophyta</taxon>
        <taxon>Embryophyta</taxon>
        <taxon>Tracheophyta</taxon>
        <taxon>Spermatophyta</taxon>
        <taxon>Magnoliopsida</taxon>
        <taxon>eudicotyledons</taxon>
        <taxon>Gunneridae</taxon>
        <taxon>Pentapetalae</taxon>
        <taxon>asterids</taxon>
        <taxon>campanulids</taxon>
        <taxon>Asterales</taxon>
        <taxon>Asteraceae</taxon>
        <taxon>Asteroideae</taxon>
        <taxon>Heliantheae alliance</taxon>
        <taxon>Heliantheae</taxon>
        <taxon>Helianthus</taxon>
    </lineage>
</organism>
<sequence length="68" mass="8036">MVKREWWWSGYDLAAEMEWLWRFQRWLGFEWVVVGFLRRGDGDCRNGAGSLVGLRVGVFDTELCFVCS</sequence>
<gene>
    <name evidence="1" type="ORF">HanXRQr2_Chr01g0008911</name>
</gene>
<proteinExistence type="predicted"/>
<reference evidence="1" key="1">
    <citation type="journal article" date="2017" name="Nature">
        <title>The sunflower genome provides insights into oil metabolism, flowering and Asterid evolution.</title>
        <authorList>
            <person name="Badouin H."/>
            <person name="Gouzy J."/>
            <person name="Grassa C.J."/>
            <person name="Murat F."/>
            <person name="Staton S.E."/>
            <person name="Cottret L."/>
            <person name="Lelandais-Briere C."/>
            <person name="Owens G.L."/>
            <person name="Carrere S."/>
            <person name="Mayjonade B."/>
            <person name="Legrand L."/>
            <person name="Gill N."/>
            <person name="Kane N.C."/>
            <person name="Bowers J.E."/>
            <person name="Hubner S."/>
            <person name="Bellec A."/>
            <person name="Berard A."/>
            <person name="Berges H."/>
            <person name="Blanchet N."/>
            <person name="Boniface M.C."/>
            <person name="Brunel D."/>
            <person name="Catrice O."/>
            <person name="Chaidir N."/>
            <person name="Claudel C."/>
            <person name="Donnadieu C."/>
            <person name="Faraut T."/>
            <person name="Fievet G."/>
            <person name="Helmstetter N."/>
            <person name="King M."/>
            <person name="Knapp S.J."/>
            <person name="Lai Z."/>
            <person name="Le Paslier M.C."/>
            <person name="Lippi Y."/>
            <person name="Lorenzon L."/>
            <person name="Mandel J.R."/>
            <person name="Marage G."/>
            <person name="Marchand G."/>
            <person name="Marquand E."/>
            <person name="Bret-Mestries E."/>
            <person name="Morien E."/>
            <person name="Nambeesan S."/>
            <person name="Nguyen T."/>
            <person name="Pegot-Espagnet P."/>
            <person name="Pouilly N."/>
            <person name="Raftis F."/>
            <person name="Sallet E."/>
            <person name="Schiex T."/>
            <person name="Thomas J."/>
            <person name="Vandecasteele C."/>
            <person name="Vares D."/>
            <person name="Vear F."/>
            <person name="Vautrin S."/>
            <person name="Crespi M."/>
            <person name="Mangin B."/>
            <person name="Burke J.M."/>
            <person name="Salse J."/>
            <person name="Munos S."/>
            <person name="Vincourt P."/>
            <person name="Rieseberg L.H."/>
            <person name="Langlade N.B."/>
        </authorList>
    </citation>
    <scope>NUCLEOTIDE SEQUENCE</scope>
    <source>
        <tissue evidence="1">Leaves</tissue>
    </source>
</reference>